<protein>
    <recommendedName>
        <fullName evidence="5">Extensin</fullName>
    </recommendedName>
</protein>
<organism evidence="3 4">
    <name type="scientific">Streptomyces virginiae</name>
    <name type="common">Streptomyces cinnamonensis</name>
    <dbReference type="NCBI Taxonomy" id="1961"/>
    <lineage>
        <taxon>Bacteria</taxon>
        <taxon>Bacillati</taxon>
        <taxon>Actinomycetota</taxon>
        <taxon>Actinomycetes</taxon>
        <taxon>Kitasatosporales</taxon>
        <taxon>Streptomycetaceae</taxon>
        <taxon>Streptomyces</taxon>
    </lineage>
</organism>
<keyword evidence="4" id="KW-1185">Reference proteome</keyword>
<keyword evidence="2" id="KW-0812">Transmembrane</keyword>
<dbReference type="Proteomes" id="UP001432039">
    <property type="component" value="Chromosome"/>
</dbReference>
<feature type="compositionally biased region" description="Low complexity" evidence="1">
    <location>
        <begin position="159"/>
        <end position="170"/>
    </location>
</feature>
<evidence type="ECO:0008006" key="5">
    <source>
        <dbReference type="Google" id="ProtNLM"/>
    </source>
</evidence>
<reference evidence="3" key="1">
    <citation type="submission" date="2022-10" db="EMBL/GenBank/DDBJ databases">
        <title>The complete genomes of actinobacterial strains from the NBC collection.</title>
        <authorList>
            <person name="Joergensen T.S."/>
            <person name="Alvarez Arevalo M."/>
            <person name="Sterndorff E.B."/>
            <person name="Faurdal D."/>
            <person name="Vuksanovic O."/>
            <person name="Mourched A.-S."/>
            <person name="Charusanti P."/>
            <person name="Shaw S."/>
            <person name="Blin K."/>
            <person name="Weber T."/>
        </authorList>
    </citation>
    <scope>NUCLEOTIDE SEQUENCE</scope>
    <source>
        <strain evidence="3">NBC_00248</strain>
    </source>
</reference>
<feature type="compositionally biased region" description="Polar residues" evidence="1">
    <location>
        <begin position="183"/>
        <end position="194"/>
    </location>
</feature>
<keyword evidence="2" id="KW-1133">Transmembrane helix</keyword>
<feature type="region of interest" description="Disordered" evidence="1">
    <location>
        <begin position="139"/>
        <end position="261"/>
    </location>
</feature>
<sequence length="343" mass="33890">MADERNRWLDEAAAEELLRGEPVEPVGPAADQRARHEAARLRAALDALGGVNAPLPAGRELPGEAAAVAAFRAARGGARPVAAPAVAAPSDEPLVDLGRIVPAPAPRRRRAVSFGLAAALASVAVGGLAAAAGAGLLERSRHDSAGPGPAMSVSAGEDPVPGIGSGAPSAGPKPTPTPQPNGSNPTSATGTAQPPGTDGRTATPGTGAGAGTSSGSSATAGAGKDVQGGSGATGGIGGKDIDRDTFGGGTTGGKDRDREGETLLKVADLCAEFKAGRLDEARRERLSRLADGLTRIPDYCKSVLDDGGTGGKRSGTQLGGETLRAPTLTPTLPRGSVDLRTGR</sequence>
<feature type="region of interest" description="Disordered" evidence="1">
    <location>
        <begin position="304"/>
        <end position="343"/>
    </location>
</feature>
<evidence type="ECO:0000313" key="3">
    <source>
        <dbReference type="EMBL" id="WUQ12812.1"/>
    </source>
</evidence>
<evidence type="ECO:0000256" key="2">
    <source>
        <dbReference type="SAM" id="Phobius"/>
    </source>
</evidence>
<feature type="compositionally biased region" description="Low complexity" evidence="1">
    <location>
        <begin position="213"/>
        <end position="223"/>
    </location>
</feature>
<gene>
    <name evidence="3" type="ORF">OG517_16005</name>
</gene>
<evidence type="ECO:0000313" key="4">
    <source>
        <dbReference type="Proteomes" id="UP001432039"/>
    </source>
</evidence>
<feature type="transmembrane region" description="Helical" evidence="2">
    <location>
        <begin position="114"/>
        <end position="137"/>
    </location>
</feature>
<feature type="compositionally biased region" description="Low complexity" evidence="1">
    <location>
        <begin position="322"/>
        <end position="334"/>
    </location>
</feature>
<name>A0ABZ1TAH0_STRVG</name>
<keyword evidence="2" id="KW-0472">Membrane</keyword>
<proteinExistence type="predicted"/>
<dbReference type="RefSeq" id="WP_328961980.1">
    <property type="nucleotide sequence ID" value="NZ_CP108090.1"/>
</dbReference>
<evidence type="ECO:0000256" key="1">
    <source>
        <dbReference type="SAM" id="MobiDB-lite"/>
    </source>
</evidence>
<feature type="compositionally biased region" description="Low complexity" evidence="1">
    <location>
        <begin position="196"/>
        <end position="205"/>
    </location>
</feature>
<feature type="compositionally biased region" description="Gly residues" evidence="1">
    <location>
        <begin position="226"/>
        <end position="238"/>
    </location>
</feature>
<dbReference type="EMBL" id="CP108090">
    <property type="protein sequence ID" value="WUQ12812.1"/>
    <property type="molecule type" value="Genomic_DNA"/>
</dbReference>
<accession>A0ABZ1TAH0</accession>